<reference evidence="1 2" key="1">
    <citation type="journal article" date="2021" name="Commun. Biol.">
        <title>The genome of Shorea leprosula (Dipterocarpaceae) highlights the ecological relevance of drought in aseasonal tropical rainforests.</title>
        <authorList>
            <person name="Ng K.K.S."/>
            <person name="Kobayashi M.J."/>
            <person name="Fawcett J.A."/>
            <person name="Hatakeyama M."/>
            <person name="Paape T."/>
            <person name="Ng C.H."/>
            <person name="Ang C.C."/>
            <person name="Tnah L.H."/>
            <person name="Lee C.T."/>
            <person name="Nishiyama T."/>
            <person name="Sese J."/>
            <person name="O'Brien M.J."/>
            <person name="Copetti D."/>
            <person name="Mohd Noor M.I."/>
            <person name="Ong R.C."/>
            <person name="Putra M."/>
            <person name="Sireger I.Z."/>
            <person name="Indrioko S."/>
            <person name="Kosugi Y."/>
            <person name="Izuno A."/>
            <person name="Isagi Y."/>
            <person name="Lee S.L."/>
            <person name="Shimizu K.K."/>
        </authorList>
    </citation>
    <scope>NUCLEOTIDE SEQUENCE [LARGE SCALE GENOMIC DNA]</scope>
    <source>
        <strain evidence="1">214</strain>
    </source>
</reference>
<protein>
    <submittedName>
        <fullName evidence="1">Uncharacterized protein</fullName>
    </submittedName>
</protein>
<gene>
    <name evidence="1" type="ORF">SLEP1_g2508</name>
</gene>
<evidence type="ECO:0000313" key="2">
    <source>
        <dbReference type="Proteomes" id="UP001054252"/>
    </source>
</evidence>
<evidence type="ECO:0000313" key="1">
    <source>
        <dbReference type="EMBL" id="GKU88218.1"/>
    </source>
</evidence>
<organism evidence="1 2">
    <name type="scientific">Rubroshorea leprosula</name>
    <dbReference type="NCBI Taxonomy" id="152421"/>
    <lineage>
        <taxon>Eukaryota</taxon>
        <taxon>Viridiplantae</taxon>
        <taxon>Streptophyta</taxon>
        <taxon>Embryophyta</taxon>
        <taxon>Tracheophyta</taxon>
        <taxon>Spermatophyta</taxon>
        <taxon>Magnoliopsida</taxon>
        <taxon>eudicotyledons</taxon>
        <taxon>Gunneridae</taxon>
        <taxon>Pentapetalae</taxon>
        <taxon>rosids</taxon>
        <taxon>malvids</taxon>
        <taxon>Malvales</taxon>
        <taxon>Dipterocarpaceae</taxon>
        <taxon>Rubroshorea</taxon>
    </lineage>
</organism>
<accession>A0AAV5HHV5</accession>
<name>A0AAV5HHV5_9ROSI</name>
<proteinExistence type="predicted"/>
<sequence length="33" mass="3818">MYVFFPRSHSLSLTAPCILESEAYNLVHICFKT</sequence>
<dbReference type="Proteomes" id="UP001054252">
    <property type="component" value="Unassembled WGS sequence"/>
</dbReference>
<dbReference type="EMBL" id="BPVZ01000002">
    <property type="protein sequence ID" value="GKU88218.1"/>
    <property type="molecule type" value="Genomic_DNA"/>
</dbReference>
<keyword evidence="2" id="KW-1185">Reference proteome</keyword>
<comment type="caution">
    <text evidence="1">The sequence shown here is derived from an EMBL/GenBank/DDBJ whole genome shotgun (WGS) entry which is preliminary data.</text>
</comment>
<dbReference type="AlphaFoldDB" id="A0AAV5HHV5"/>